<dbReference type="Gene3D" id="3.30.950.10">
    <property type="entry name" value="Methyltransferase, Cobalt-precorrin-4 Transmethylase, Domain 2"/>
    <property type="match status" value="1"/>
</dbReference>
<feature type="binding site" evidence="6 7">
    <location>
        <position position="162"/>
    </location>
    <ligand>
        <name>S-adenosyl-L-methionine</name>
        <dbReference type="ChEBI" id="CHEBI:59789"/>
    </ligand>
</feature>
<dbReference type="Gene3D" id="3.40.1010.10">
    <property type="entry name" value="Cobalt-precorrin-4 Transmethylase, Domain 1"/>
    <property type="match status" value="1"/>
</dbReference>
<dbReference type="PANTHER" id="PTHR10882:SF0">
    <property type="entry name" value="DIPHTHINE METHYL ESTER SYNTHASE"/>
    <property type="match status" value="1"/>
</dbReference>
<dbReference type="EC" id="2.1.1.98" evidence="6"/>
<comment type="function">
    <text evidence="6">S-adenosyl-L-methionine-dependent methyltransferase that catalyzes the trimethylation of the amino group of the modified target histidine residue in translation elongation factor 2 (EF-2), to form an intermediate called diphthine. The three successive methylation reactions represent the second step of diphthamide biosynthesis.</text>
</comment>
<keyword evidence="4 6" id="KW-0808">Transferase</keyword>
<feature type="binding site" evidence="6 7">
    <location>
        <position position="201"/>
    </location>
    <ligand>
        <name>S-adenosyl-L-methionine</name>
        <dbReference type="ChEBI" id="CHEBI:59789"/>
    </ligand>
</feature>
<dbReference type="GO" id="GO:0017183">
    <property type="term" value="P:protein histidyl modification to diphthamide"/>
    <property type="evidence" value="ECO:0007669"/>
    <property type="project" value="UniProtKB-UniRule"/>
</dbReference>
<dbReference type="InterPro" id="IPR000878">
    <property type="entry name" value="4pyrrol_Mease"/>
</dbReference>
<sequence>MLILIGLGMKFDDLTLQAVDYIRGADVVYIDTYTNIYEDYSKLIELVKSKKYKLARRNDLEGDSISRIVEEASRKDVAILVPGDPLIATTHEALRVEAVRKGVKVVVVNGLSIATLAFSRTGLHFYKLGRTITLTYNRESAEYVVNAIYDNISRGLHTLVLLDIKVEESKAMSIPEAVEILLNSDKRGVLGERVAVGIARLGFTNEFIVADLTENLGNYGYPPPPHSIIIPGDLHFMEIESLRYNCRLPHRVYEKLAGRRI</sequence>
<dbReference type="UniPathway" id="UPA00559"/>
<dbReference type="InterPro" id="IPR014776">
    <property type="entry name" value="4pyrrole_Mease_sub2"/>
</dbReference>
<evidence type="ECO:0000313" key="9">
    <source>
        <dbReference type="EMBL" id="HHP68552.1"/>
    </source>
</evidence>
<comment type="similarity">
    <text evidence="2 6">Belongs to the diphthine synthase family.</text>
</comment>
<comment type="caution">
    <text evidence="6">Lacks conserved residue(s) required for the propagation of feature annotation.</text>
</comment>
<gene>
    <name evidence="9" type="primary">dph5</name>
    <name evidence="6" type="synonym">dphB</name>
    <name evidence="9" type="ORF">ENM60_07225</name>
</gene>
<dbReference type="EMBL" id="DRYK01000089">
    <property type="protein sequence ID" value="HHP68552.1"/>
    <property type="molecule type" value="Genomic_DNA"/>
</dbReference>
<dbReference type="SUPFAM" id="SSF53790">
    <property type="entry name" value="Tetrapyrrole methylase"/>
    <property type="match status" value="1"/>
</dbReference>
<dbReference type="HAMAP" id="MF_01084">
    <property type="entry name" value="Diphthine_synth"/>
    <property type="match status" value="1"/>
</dbReference>
<dbReference type="InterPro" id="IPR004551">
    <property type="entry name" value="Dphthn_synthase"/>
</dbReference>
<organism evidence="9">
    <name type="scientific">Thermogladius calderae</name>
    <dbReference type="NCBI Taxonomy" id="1200300"/>
    <lineage>
        <taxon>Archaea</taxon>
        <taxon>Thermoproteota</taxon>
        <taxon>Thermoprotei</taxon>
        <taxon>Desulfurococcales</taxon>
        <taxon>Desulfurococcaceae</taxon>
        <taxon>Thermogladius</taxon>
    </lineage>
</organism>
<dbReference type="InterPro" id="IPR035996">
    <property type="entry name" value="4pyrrol_Methylase_sf"/>
</dbReference>
<comment type="subunit">
    <text evidence="6">Homodimer.</text>
</comment>
<feature type="domain" description="Tetrapyrrole methylase" evidence="8">
    <location>
        <begin position="1"/>
        <end position="212"/>
    </location>
</feature>
<evidence type="ECO:0000256" key="6">
    <source>
        <dbReference type="HAMAP-Rule" id="MF_01084"/>
    </source>
</evidence>
<feature type="binding site" evidence="6 7">
    <location>
        <position position="84"/>
    </location>
    <ligand>
        <name>S-adenosyl-L-methionine</name>
        <dbReference type="ChEBI" id="CHEBI:59789"/>
    </ligand>
</feature>
<feature type="binding site" evidence="6 7">
    <location>
        <position position="87"/>
    </location>
    <ligand>
        <name>S-adenosyl-L-methionine</name>
        <dbReference type="ChEBI" id="CHEBI:59789"/>
    </ligand>
</feature>
<dbReference type="GO" id="GO:0004164">
    <property type="term" value="F:diphthine synthase activity"/>
    <property type="evidence" value="ECO:0007669"/>
    <property type="project" value="UniProtKB-UniRule"/>
</dbReference>
<dbReference type="PIRSF" id="PIRSF036432">
    <property type="entry name" value="Diphthine_synth"/>
    <property type="match status" value="1"/>
</dbReference>
<dbReference type="InterPro" id="IPR014777">
    <property type="entry name" value="4pyrrole_Mease_sub1"/>
</dbReference>
<accession>A0A7J3Y0S9</accession>
<feature type="binding site" evidence="6 7">
    <location>
        <position position="226"/>
    </location>
    <ligand>
        <name>S-adenosyl-L-methionine</name>
        <dbReference type="ChEBI" id="CHEBI:59789"/>
    </ligand>
</feature>
<evidence type="ECO:0000256" key="7">
    <source>
        <dbReference type="PIRSR" id="PIRSR036432-1"/>
    </source>
</evidence>
<keyword evidence="3 6" id="KW-0489">Methyltransferase</keyword>
<reference evidence="9" key="1">
    <citation type="journal article" date="2020" name="mSystems">
        <title>Genome- and Community-Level Interaction Insights into Carbon Utilization and Element Cycling Functions of Hydrothermarchaeota in Hydrothermal Sediment.</title>
        <authorList>
            <person name="Zhou Z."/>
            <person name="Liu Y."/>
            <person name="Xu W."/>
            <person name="Pan J."/>
            <person name="Luo Z.H."/>
            <person name="Li M."/>
        </authorList>
    </citation>
    <scope>NUCLEOTIDE SEQUENCE [LARGE SCALE GENOMIC DNA]</scope>
    <source>
        <strain evidence="9">SpSt-110</strain>
    </source>
</reference>
<dbReference type="Pfam" id="PF00590">
    <property type="entry name" value="TP_methylase"/>
    <property type="match status" value="1"/>
</dbReference>
<dbReference type="CDD" id="cd11647">
    <property type="entry name" value="DHP5_DphB"/>
    <property type="match status" value="1"/>
</dbReference>
<dbReference type="GO" id="GO:0032259">
    <property type="term" value="P:methylation"/>
    <property type="evidence" value="ECO:0007669"/>
    <property type="project" value="UniProtKB-KW"/>
</dbReference>
<evidence type="ECO:0000256" key="4">
    <source>
        <dbReference type="ARBA" id="ARBA00022679"/>
    </source>
</evidence>
<keyword evidence="5 6" id="KW-0949">S-adenosyl-L-methionine</keyword>
<comment type="caution">
    <text evidence="9">The sequence shown here is derived from an EMBL/GenBank/DDBJ whole genome shotgun (WGS) entry which is preliminary data.</text>
</comment>
<dbReference type="AlphaFoldDB" id="A0A7J3Y0S9"/>
<protein>
    <recommendedName>
        <fullName evidence="6">Diphthine synthase</fullName>
        <ecNumber evidence="6">2.1.1.98</ecNumber>
    </recommendedName>
    <alternativeName>
        <fullName evidence="6">Diphthamide biosynthesis methyltransferase</fullName>
    </alternativeName>
</protein>
<evidence type="ECO:0000256" key="1">
    <source>
        <dbReference type="ARBA" id="ARBA00005156"/>
    </source>
</evidence>
<dbReference type="PANTHER" id="PTHR10882">
    <property type="entry name" value="DIPHTHINE SYNTHASE"/>
    <property type="match status" value="1"/>
</dbReference>
<evidence type="ECO:0000256" key="3">
    <source>
        <dbReference type="ARBA" id="ARBA00022603"/>
    </source>
</evidence>
<comment type="pathway">
    <text evidence="1 6">Protein modification; peptidyl-diphthamide biosynthesis.</text>
</comment>
<comment type="catalytic activity">
    <reaction evidence="6">
        <text>2-[(3S)-amino-3-carboxypropyl]-L-histidyl-[translation elongation factor 2] + 3 S-adenosyl-L-methionine = diphthine-[translation elongation factor 2] + 3 S-adenosyl-L-homocysteine + 3 H(+)</text>
        <dbReference type="Rhea" id="RHEA:36415"/>
        <dbReference type="Rhea" id="RHEA-COMP:9749"/>
        <dbReference type="Rhea" id="RHEA-COMP:10172"/>
        <dbReference type="ChEBI" id="CHEBI:15378"/>
        <dbReference type="ChEBI" id="CHEBI:57856"/>
        <dbReference type="ChEBI" id="CHEBI:59789"/>
        <dbReference type="ChEBI" id="CHEBI:73995"/>
        <dbReference type="ChEBI" id="CHEBI:82696"/>
        <dbReference type="EC" id="2.1.1.98"/>
    </reaction>
</comment>
<evidence type="ECO:0000256" key="2">
    <source>
        <dbReference type="ARBA" id="ARBA00006729"/>
    </source>
</evidence>
<feature type="binding site" evidence="6 7">
    <location>
        <begin position="112"/>
        <end position="113"/>
    </location>
    <ligand>
        <name>S-adenosyl-L-methionine</name>
        <dbReference type="ChEBI" id="CHEBI:59789"/>
    </ligand>
</feature>
<evidence type="ECO:0000256" key="5">
    <source>
        <dbReference type="ARBA" id="ARBA00022691"/>
    </source>
</evidence>
<evidence type="ECO:0000259" key="8">
    <source>
        <dbReference type="Pfam" id="PF00590"/>
    </source>
</evidence>
<name>A0A7J3Y0S9_9CREN</name>
<proteinExistence type="inferred from homology"/>
<dbReference type="NCBIfam" id="TIGR00522">
    <property type="entry name" value="dph5"/>
    <property type="match status" value="1"/>
</dbReference>